<comment type="caution">
    <text evidence="2">The sequence shown here is derived from an EMBL/GenBank/DDBJ whole genome shotgun (WGS) entry which is preliminary data.</text>
</comment>
<organism evidence="2 3">
    <name type="scientific">Propionimicrobium lymphophilum ACS-093-V-SCH5</name>
    <dbReference type="NCBI Taxonomy" id="883161"/>
    <lineage>
        <taxon>Bacteria</taxon>
        <taxon>Bacillati</taxon>
        <taxon>Actinomycetota</taxon>
        <taxon>Actinomycetes</taxon>
        <taxon>Propionibacteriales</taxon>
        <taxon>Propionibacteriaceae</taxon>
        <taxon>Propionimicrobium</taxon>
    </lineage>
</organism>
<dbReference type="STRING" id="883161.HMPREF9306_01364"/>
<keyword evidence="3" id="KW-1185">Reference proteome</keyword>
<dbReference type="AlphaFoldDB" id="S2W2V4"/>
<accession>S2W2V4</accession>
<dbReference type="Gene3D" id="1.20.1260.10">
    <property type="match status" value="1"/>
</dbReference>
<feature type="domain" description="Ferritin-like" evidence="1">
    <location>
        <begin position="21"/>
        <end position="139"/>
    </location>
</feature>
<dbReference type="EMBL" id="AGZR01000008">
    <property type="protein sequence ID" value="EPD32665.1"/>
    <property type="molecule type" value="Genomic_DNA"/>
</dbReference>
<name>S2W2V4_9ACTN</name>
<dbReference type="InterPro" id="IPR059125">
    <property type="entry name" value="Ferritin_actino"/>
</dbReference>
<gene>
    <name evidence="2" type="ORF">HMPREF9306_01364</name>
</gene>
<dbReference type="Pfam" id="PF13794">
    <property type="entry name" value="MiaE_2"/>
    <property type="match status" value="1"/>
</dbReference>
<protein>
    <recommendedName>
        <fullName evidence="1">Ferritin-like domain-containing protein</fullName>
    </recommendedName>
</protein>
<evidence type="ECO:0000313" key="3">
    <source>
        <dbReference type="Proteomes" id="UP000014417"/>
    </source>
</evidence>
<sequence length="173" mass="18813">MNTLGAGHFARFAEHAGTLKTMKARFEPIAGPINEFGRLTDPKDDVEAMLRVCLVVGFMADLVKAVEQNLSNKDKDALKVSTQLWRSHDFASSKVVSSLDDEGAVDVLSLYGRRVISELTLTVQSLAAADQELSNILSGTKDDGLADIAGVSNLMDQLLEKARSRMRHLGLRA</sequence>
<dbReference type="InterPro" id="IPR012347">
    <property type="entry name" value="Ferritin-like"/>
</dbReference>
<dbReference type="Proteomes" id="UP000014417">
    <property type="component" value="Unassembled WGS sequence"/>
</dbReference>
<evidence type="ECO:0000313" key="2">
    <source>
        <dbReference type="EMBL" id="EPD32665.1"/>
    </source>
</evidence>
<reference evidence="2 3" key="1">
    <citation type="submission" date="2013-04" db="EMBL/GenBank/DDBJ databases">
        <title>The Genome Sequence of Propionimicrobium lymphophilum ACS-093-V-SCH5.</title>
        <authorList>
            <consortium name="The Broad Institute Genomics Platform"/>
            <person name="Earl A."/>
            <person name="Ward D."/>
            <person name="Feldgarden M."/>
            <person name="Gevers D."/>
            <person name="Saerens B."/>
            <person name="Vaneechoutte M."/>
            <person name="Walker B."/>
            <person name="Young S."/>
            <person name="Zeng Q."/>
            <person name="Gargeya S."/>
            <person name="Fitzgerald M."/>
            <person name="Haas B."/>
            <person name="Abouelleil A."/>
            <person name="Allen A.W."/>
            <person name="Alvarado L."/>
            <person name="Arachchi H.M."/>
            <person name="Berlin A.M."/>
            <person name="Chapman S.B."/>
            <person name="Gainer-Dewar J."/>
            <person name="Goldberg J."/>
            <person name="Griggs A."/>
            <person name="Gujja S."/>
            <person name="Hansen M."/>
            <person name="Howarth C."/>
            <person name="Imamovic A."/>
            <person name="Ireland A."/>
            <person name="Larimer J."/>
            <person name="McCowan C."/>
            <person name="Murphy C."/>
            <person name="Pearson M."/>
            <person name="Poon T.W."/>
            <person name="Priest M."/>
            <person name="Roberts A."/>
            <person name="Saif S."/>
            <person name="Shea T."/>
            <person name="Sisk P."/>
            <person name="Sykes S."/>
            <person name="Wortman J."/>
            <person name="Nusbaum C."/>
            <person name="Birren B."/>
        </authorList>
    </citation>
    <scope>NUCLEOTIDE SEQUENCE [LARGE SCALE GENOMIC DNA]</scope>
    <source>
        <strain evidence="2 3">ACS-093-V-SCH5</strain>
    </source>
</reference>
<proteinExistence type="predicted"/>
<dbReference type="HOGENOM" id="CLU_1546267_0_0_11"/>
<evidence type="ECO:0000259" key="1">
    <source>
        <dbReference type="Pfam" id="PF13794"/>
    </source>
</evidence>